<dbReference type="InterPro" id="IPR000531">
    <property type="entry name" value="Beta-barrel_TonB"/>
</dbReference>
<keyword evidence="6" id="KW-0732">Signal</keyword>
<evidence type="ECO:0000256" key="3">
    <source>
        <dbReference type="ARBA" id="ARBA00022448"/>
    </source>
</evidence>
<comment type="similarity">
    <text evidence="11 12">Belongs to the TonB-dependent receptor family.</text>
</comment>
<keyword evidence="5 11" id="KW-0812">Transmembrane</keyword>
<feature type="domain" description="TonB-dependent receptor plug" evidence="15">
    <location>
        <begin position="100"/>
        <end position="208"/>
    </location>
</feature>
<dbReference type="PANTHER" id="PTHR30069">
    <property type="entry name" value="TONB-DEPENDENT OUTER MEMBRANE RECEPTOR"/>
    <property type="match status" value="1"/>
</dbReference>
<name>A0A2S7J2H6_9HYPH</name>
<dbReference type="SUPFAM" id="SSF56935">
    <property type="entry name" value="Porins"/>
    <property type="match status" value="1"/>
</dbReference>
<dbReference type="InterPro" id="IPR012910">
    <property type="entry name" value="Plug_dom"/>
</dbReference>
<evidence type="ECO:0000256" key="10">
    <source>
        <dbReference type="ARBA" id="ARBA00023237"/>
    </source>
</evidence>
<dbReference type="Pfam" id="PF07715">
    <property type="entry name" value="Plug"/>
    <property type="match status" value="1"/>
</dbReference>
<evidence type="ECO:0000256" key="8">
    <source>
        <dbReference type="ARBA" id="ARBA00023077"/>
    </source>
</evidence>
<keyword evidence="16" id="KW-0675">Receptor</keyword>
<keyword evidence="7" id="KW-0406">Ion transport</keyword>
<comment type="subcellular location">
    <subcellularLocation>
        <location evidence="1 11">Cell outer membrane</location>
        <topology evidence="1 11">Multi-pass membrane protein</topology>
    </subcellularLocation>
</comment>
<evidence type="ECO:0000256" key="2">
    <source>
        <dbReference type="ARBA" id="ARBA00021261"/>
    </source>
</evidence>
<feature type="region of interest" description="Disordered" evidence="13">
    <location>
        <begin position="53"/>
        <end position="73"/>
    </location>
</feature>
<evidence type="ECO:0000256" key="12">
    <source>
        <dbReference type="RuleBase" id="RU003357"/>
    </source>
</evidence>
<evidence type="ECO:0000256" key="7">
    <source>
        <dbReference type="ARBA" id="ARBA00023065"/>
    </source>
</evidence>
<dbReference type="InterPro" id="IPR037066">
    <property type="entry name" value="Plug_dom_sf"/>
</dbReference>
<keyword evidence="8 12" id="KW-0798">TonB box</keyword>
<evidence type="ECO:0000256" key="13">
    <source>
        <dbReference type="SAM" id="MobiDB-lite"/>
    </source>
</evidence>
<dbReference type="Pfam" id="PF00593">
    <property type="entry name" value="TonB_dep_Rec_b-barrel"/>
    <property type="match status" value="1"/>
</dbReference>
<dbReference type="Gene3D" id="2.170.130.10">
    <property type="entry name" value="TonB-dependent receptor, plug domain"/>
    <property type="match status" value="1"/>
</dbReference>
<keyword evidence="17" id="KW-1185">Reference proteome</keyword>
<sequence>MTSLFRGLWADGTQNRRLANKSLIYRAILAGTCLSTALLLSETIAIAQTSTNAAEEATSDEPSAKKKAPATDAGIETTADGAVKLNQIVVTATGFEQNITDAPASITVVSGEELEKGAYRDLTDALKDVQGVAVTGPSAEKDIFIRGLPGSYTLLLVDGKRQSTRDARTNGNSGFEQSFLPPANAIERIEVIRGPMSSLYGSDAMGGVINIITKKVSDTWSGSFTVDGTVQQHSKFGNSLQGSYYMTGPLVPNLVGVQVWGRGLKRQEDSVIGGTPEQKDVDITGRITLTPNEDHDIMLELGKTRLRRDMTVGNTIDASGRNPVDAYNYNDRDHWSISHTGRWGPTTSEFSFMQEWAERTNFNWDNKAKSYVENLRSPHIRNSVLDGKFTTPFEFYGNHTLVTGGQFTQSVLTDQNPGRRTGLDEEFSVRQWALFAEDEWWITPDFALTGGLRMDDHEIYGSHFSPRGYAVWHATEQLTLKGGISTGFRAPEIRTIAPGYAYTTGGGGCSYGPNGTCGVIIGDPNLQPEKSTSYEASALWDNQMGLRLGATYFYTDFKDKISNALVTDANGNPLRWSEDPNYRLWYAFNIDNAVMQGVELTFNWEATDSITVRGNYTYTDSEQKTGDFAGLPLARTPKHMASLRADWITPVDGLKAWAAGNYHGEEINASARLGTTPAGTPIYRDGKIIAAKYKPYATFDIGGSYDFSENVTLNAAVYNIFDKKIDVDDFNTVVDGRRLWVGMTSRF</sequence>
<feature type="domain" description="TonB-dependent receptor-like beta-barrel" evidence="14">
    <location>
        <begin position="326"/>
        <end position="720"/>
    </location>
</feature>
<evidence type="ECO:0000259" key="15">
    <source>
        <dbReference type="Pfam" id="PF07715"/>
    </source>
</evidence>
<evidence type="ECO:0000313" key="16">
    <source>
        <dbReference type="EMBL" id="PQA74406.1"/>
    </source>
</evidence>
<dbReference type="PROSITE" id="PS52016">
    <property type="entry name" value="TONB_DEPENDENT_REC_3"/>
    <property type="match status" value="1"/>
</dbReference>
<comment type="caution">
    <text evidence="16">The sequence shown here is derived from an EMBL/GenBank/DDBJ whole genome shotgun (WGS) entry which is preliminary data.</text>
</comment>
<dbReference type="Proteomes" id="UP000238493">
    <property type="component" value="Unassembled WGS sequence"/>
</dbReference>
<evidence type="ECO:0000256" key="6">
    <source>
        <dbReference type="ARBA" id="ARBA00022729"/>
    </source>
</evidence>
<dbReference type="GO" id="GO:0015344">
    <property type="term" value="F:siderophore uptake transmembrane transporter activity"/>
    <property type="evidence" value="ECO:0007669"/>
    <property type="project" value="TreeGrafter"/>
</dbReference>
<dbReference type="Gene3D" id="2.40.170.20">
    <property type="entry name" value="TonB-dependent receptor, beta-barrel domain"/>
    <property type="match status" value="1"/>
</dbReference>
<dbReference type="InterPro" id="IPR036942">
    <property type="entry name" value="Beta-barrel_TonB_sf"/>
</dbReference>
<evidence type="ECO:0000259" key="14">
    <source>
        <dbReference type="Pfam" id="PF00593"/>
    </source>
</evidence>
<evidence type="ECO:0000256" key="5">
    <source>
        <dbReference type="ARBA" id="ARBA00022692"/>
    </source>
</evidence>
<proteinExistence type="inferred from homology"/>
<keyword evidence="3 11" id="KW-0813">Transport</keyword>
<organism evidence="16 17">
    <name type="scientific">Brucella oryzae</name>
    <dbReference type="NCBI Taxonomy" id="335286"/>
    <lineage>
        <taxon>Bacteria</taxon>
        <taxon>Pseudomonadati</taxon>
        <taxon>Pseudomonadota</taxon>
        <taxon>Alphaproteobacteria</taxon>
        <taxon>Hyphomicrobiales</taxon>
        <taxon>Brucellaceae</taxon>
        <taxon>Brucella/Ochrobactrum group</taxon>
        <taxon>Brucella</taxon>
    </lineage>
</organism>
<evidence type="ECO:0000256" key="9">
    <source>
        <dbReference type="ARBA" id="ARBA00023136"/>
    </source>
</evidence>
<keyword evidence="4 11" id="KW-1134">Transmembrane beta strand</keyword>
<keyword evidence="9 11" id="KW-0472">Membrane</keyword>
<reference evidence="16 17" key="1">
    <citation type="submission" date="2018-02" db="EMBL/GenBank/DDBJ databases">
        <title>Draft genome sequence of Ochrobactrum oryzae found in Brazil.</title>
        <authorList>
            <person name="Cerdeira L."/>
            <person name="Andrade F."/>
            <person name="Zacariotto T."/>
            <person name="Barbosa B."/>
            <person name="Santos S."/>
            <person name="Cassetari V."/>
            <person name="Lincopan N."/>
        </authorList>
    </citation>
    <scope>NUCLEOTIDE SEQUENCE [LARGE SCALE GENOMIC DNA]</scope>
    <source>
        <strain evidence="16 17">OA447</strain>
    </source>
</reference>
<dbReference type="RefSeq" id="WP_104754859.1">
    <property type="nucleotide sequence ID" value="NZ_JBHEEO010000001.1"/>
</dbReference>
<dbReference type="PANTHER" id="PTHR30069:SF53">
    <property type="entry name" value="COLICIN I RECEPTOR-RELATED"/>
    <property type="match status" value="1"/>
</dbReference>
<dbReference type="GO" id="GO:0009279">
    <property type="term" value="C:cell outer membrane"/>
    <property type="evidence" value="ECO:0007669"/>
    <property type="project" value="UniProtKB-SubCell"/>
</dbReference>
<dbReference type="GO" id="GO:0044718">
    <property type="term" value="P:siderophore transmembrane transport"/>
    <property type="evidence" value="ECO:0007669"/>
    <property type="project" value="TreeGrafter"/>
</dbReference>
<evidence type="ECO:0000313" key="17">
    <source>
        <dbReference type="Proteomes" id="UP000238493"/>
    </source>
</evidence>
<dbReference type="CDD" id="cd01347">
    <property type="entry name" value="ligand_gated_channel"/>
    <property type="match status" value="1"/>
</dbReference>
<keyword evidence="10 11" id="KW-0998">Cell outer membrane</keyword>
<evidence type="ECO:0000256" key="4">
    <source>
        <dbReference type="ARBA" id="ARBA00022452"/>
    </source>
</evidence>
<dbReference type="InterPro" id="IPR039426">
    <property type="entry name" value="TonB-dep_rcpt-like"/>
</dbReference>
<evidence type="ECO:0000256" key="11">
    <source>
        <dbReference type="PROSITE-ProRule" id="PRU01360"/>
    </source>
</evidence>
<accession>A0A2S7J2H6</accession>
<dbReference type="EMBL" id="PTRC01000011">
    <property type="protein sequence ID" value="PQA74406.1"/>
    <property type="molecule type" value="Genomic_DNA"/>
</dbReference>
<protein>
    <recommendedName>
        <fullName evidence="2">Heme transporter BhuA</fullName>
    </recommendedName>
</protein>
<dbReference type="OrthoDB" id="9760333at2"/>
<evidence type="ECO:0000256" key="1">
    <source>
        <dbReference type="ARBA" id="ARBA00004571"/>
    </source>
</evidence>
<gene>
    <name evidence="16" type="ORF">C3731_06350</name>
</gene>
<dbReference type="AlphaFoldDB" id="A0A2S7J2H6"/>